<sequence length="603" mass="68758">MIQFPKPDVEQYFQTYRISHFAVSADEKRLFFDSNLNGQPNIWAMDLPGGYPYPLTYLNQSSQFIKPDPEGRHILTAFDRDGDENYHLYALQPEGGVPFPVVPAEPDDRCYFSHLSEDGQRLYYMTSRDNPSYLNSRRINLETGEDELLHQGEEVTSNLAAVSPDEQAYVILNVYSNTYQTAYVYRNGESESIIPVSERQSQVSYVLFADHNRLLMITNDNEPYTYVAEYRLDTHEFRPLCKVEGEDVDIIRWHKDSETLYFWTFTGPENRMYALDKGAEHPRRMDMPLDTVDHVTVTKAGNVYILGRGAVQPANIYRLMAGSKSWEPLTANRVTGLDPSNLVYPDVIQYSSYDGLEIEALLFKAKPEQANGYTVFWPHGGPQASEAKFFRPMFQMMLAQGYHIFAPNFRGSTGYGAEFGKMVERDWGEGPRLDCVAGINWLFDEGISSPDRLFVVGGSYGGYMTLLLAGRHPELFRAAVDIFGPSNLCTFLESVPEDWKPMMDNWLGDPVRDRERLTKDSPITYLDQMVNPMLVIQGANDPRVVKAESDQIVAALQGKGVDVEYIVLDDEGHGFSRKTNEILVYRRMLEFLQKHQEVPVAQP</sequence>
<evidence type="ECO:0000256" key="1">
    <source>
        <dbReference type="ARBA" id="ARBA00022801"/>
    </source>
</evidence>
<reference evidence="3 4" key="1">
    <citation type="submission" date="2018-04" db="EMBL/GenBank/DDBJ databases">
        <title>Paenibacillus taichungensis Genome sequencing and assembly.</title>
        <authorList>
            <person name="Xu J."/>
            <person name="Rensing C."/>
            <person name="Mazhar H.S."/>
        </authorList>
    </citation>
    <scope>NUCLEOTIDE SEQUENCE [LARGE SCALE GENOMIC DNA]</scope>
    <source>
        <strain evidence="3 4">NC1</strain>
    </source>
</reference>
<dbReference type="GO" id="GO:0004252">
    <property type="term" value="F:serine-type endopeptidase activity"/>
    <property type="evidence" value="ECO:0007669"/>
    <property type="project" value="TreeGrafter"/>
</dbReference>
<dbReference type="Proteomes" id="UP000250642">
    <property type="component" value="Unassembled WGS sequence"/>
</dbReference>
<evidence type="ECO:0000313" key="3">
    <source>
        <dbReference type="EMBL" id="RAW12165.1"/>
    </source>
</evidence>
<dbReference type="Gene3D" id="2.120.10.30">
    <property type="entry name" value="TolB, C-terminal domain"/>
    <property type="match status" value="1"/>
</dbReference>
<dbReference type="AlphaFoldDB" id="A0A329QIH3"/>
<dbReference type="EMBL" id="QEVW01000015">
    <property type="protein sequence ID" value="RAW12165.1"/>
    <property type="molecule type" value="Genomic_DNA"/>
</dbReference>
<organism evidence="3 4">
    <name type="scientific">Paenibacillus taichungensis</name>
    <dbReference type="NCBI Taxonomy" id="484184"/>
    <lineage>
        <taxon>Bacteria</taxon>
        <taxon>Bacillati</taxon>
        <taxon>Bacillota</taxon>
        <taxon>Bacilli</taxon>
        <taxon>Bacillales</taxon>
        <taxon>Paenibacillaceae</taxon>
        <taxon>Paenibacillus</taxon>
    </lineage>
</organism>
<dbReference type="InterPro" id="IPR011042">
    <property type="entry name" value="6-blade_b-propeller_TolB-like"/>
</dbReference>
<comment type="caution">
    <text evidence="3">The sequence shown here is derived from an EMBL/GenBank/DDBJ whole genome shotgun (WGS) entry which is preliminary data.</text>
</comment>
<accession>A0A329QIH3</accession>
<keyword evidence="1" id="KW-0378">Hydrolase</keyword>
<dbReference type="SUPFAM" id="SSF69322">
    <property type="entry name" value="Tricorn protease domain 2"/>
    <property type="match status" value="1"/>
</dbReference>
<protein>
    <submittedName>
        <fullName evidence="3">S9 family peptidase</fullName>
    </submittedName>
</protein>
<dbReference type="RefSeq" id="WP_113055090.1">
    <property type="nucleotide sequence ID" value="NZ_QEVW01000015.1"/>
</dbReference>
<gene>
    <name evidence="3" type="ORF">DC345_22875</name>
</gene>
<name>A0A329QIH3_9BACL</name>
<evidence type="ECO:0000313" key="4">
    <source>
        <dbReference type="Proteomes" id="UP000250642"/>
    </source>
</evidence>
<dbReference type="PANTHER" id="PTHR42776">
    <property type="entry name" value="SERINE PEPTIDASE S9 FAMILY MEMBER"/>
    <property type="match status" value="1"/>
</dbReference>
<dbReference type="InterPro" id="IPR029058">
    <property type="entry name" value="AB_hydrolase_fold"/>
</dbReference>
<dbReference type="Pfam" id="PF00326">
    <property type="entry name" value="Peptidase_S9"/>
    <property type="match status" value="1"/>
</dbReference>
<dbReference type="PANTHER" id="PTHR42776:SF27">
    <property type="entry name" value="DIPEPTIDYL PEPTIDASE FAMILY MEMBER 6"/>
    <property type="match status" value="1"/>
</dbReference>
<evidence type="ECO:0000259" key="2">
    <source>
        <dbReference type="Pfam" id="PF00326"/>
    </source>
</evidence>
<dbReference type="GO" id="GO:0006508">
    <property type="term" value="P:proteolysis"/>
    <property type="evidence" value="ECO:0007669"/>
    <property type="project" value="InterPro"/>
</dbReference>
<dbReference type="SUPFAM" id="SSF53474">
    <property type="entry name" value="alpha/beta-Hydrolases"/>
    <property type="match status" value="1"/>
</dbReference>
<dbReference type="Gene3D" id="3.40.50.1820">
    <property type="entry name" value="alpha/beta hydrolase"/>
    <property type="match status" value="1"/>
</dbReference>
<proteinExistence type="predicted"/>
<dbReference type="InterPro" id="IPR001375">
    <property type="entry name" value="Peptidase_S9_cat"/>
</dbReference>
<feature type="domain" description="Peptidase S9 prolyl oligopeptidase catalytic" evidence="2">
    <location>
        <begin position="391"/>
        <end position="595"/>
    </location>
</feature>